<dbReference type="Proteomes" id="UP000076476">
    <property type="component" value="Unassembled WGS sequence"/>
</dbReference>
<dbReference type="GO" id="GO:0043590">
    <property type="term" value="C:bacterial nucleoid"/>
    <property type="evidence" value="ECO:0007669"/>
    <property type="project" value="TreeGrafter"/>
</dbReference>
<dbReference type="GO" id="GO:0005524">
    <property type="term" value="F:ATP binding"/>
    <property type="evidence" value="ECO:0007669"/>
    <property type="project" value="UniProtKB-KW"/>
</dbReference>
<dbReference type="InterPro" id="IPR002464">
    <property type="entry name" value="DNA/RNA_helicase_DEAH_CS"/>
</dbReference>
<dbReference type="InterPro" id="IPR014001">
    <property type="entry name" value="Helicase_ATP-bd"/>
</dbReference>
<protein>
    <recommendedName>
        <fullName evidence="6">ATP-dependent DNA helicase RecQ</fullName>
    </recommendedName>
    <alternativeName>
        <fullName evidence="7">DNA 3'-5' helicase RecQ</fullName>
    </alternativeName>
</protein>
<dbReference type="GO" id="GO:0009378">
    <property type="term" value="F:four-way junction helicase activity"/>
    <property type="evidence" value="ECO:0007669"/>
    <property type="project" value="TreeGrafter"/>
</dbReference>
<dbReference type="Pfam" id="PF00271">
    <property type="entry name" value="Helicase_C"/>
    <property type="match status" value="1"/>
</dbReference>
<dbReference type="EMBL" id="CP017703">
    <property type="protein sequence ID" value="ASS91771.1"/>
    <property type="molecule type" value="Genomic_DNA"/>
</dbReference>
<dbReference type="GO" id="GO:0005737">
    <property type="term" value="C:cytoplasm"/>
    <property type="evidence" value="ECO:0007669"/>
    <property type="project" value="TreeGrafter"/>
</dbReference>
<dbReference type="PROSITE" id="PS51192">
    <property type="entry name" value="HELICASE_ATP_BIND_1"/>
    <property type="match status" value="1"/>
</dbReference>
<dbReference type="GO" id="GO:0006281">
    <property type="term" value="P:DNA repair"/>
    <property type="evidence" value="ECO:0007669"/>
    <property type="project" value="TreeGrafter"/>
</dbReference>
<dbReference type="PROSITE" id="PS51194">
    <property type="entry name" value="HELICASE_CTER"/>
    <property type="match status" value="1"/>
</dbReference>
<keyword evidence="5" id="KW-0238">DNA-binding</keyword>
<dbReference type="InterPro" id="IPR027417">
    <property type="entry name" value="P-loop_NTPase"/>
</dbReference>
<dbReference type="RefSeq" id="WP_063388616.1">
    <property type="nucleotide sequence ID" value="NZ_CP017703.1"/>
</dbReference>
<sequence length="498" mass="57877">MTKDLFTLLKEKFGYSSFKTGQKEIIEDVISGHDVVAMLPTGGGKSLCYQLSGYCLQGAVLIVSPLLSLMQDQEQQMKMFGEKRVIALNSFLTRYEKEKAFRQLHRYKFIFLSPEMFKSKRLLDALAQIQISLFVVDEAHCISQWGHDFRPDYLKLGKVREMIGSPPCLAMTATATKEVLNDIAKCLHLTDATFHIHSIDRQNVAINVEAVSSQEEKLERLAEWLKMLEGPGIIYCSTRKWAEELARWIEQKGMTNAAYYHGGMEYEDRMLIQQQFLNDELSVITATNAFGMGINKKDVRFVIHFHYPADMESYVQEIGRAGRDGNQSIAIALVAKGDEEFPRSIIRSEFPEKKEIELIVKTIRLKGSFDLTEEEWSSFGLSDVQRRFLQYNFQMLDENMYHWTTDQIVNYVWSKIEDRMKMKFKKLADMEAFLRAKACRRNMILSYFQEKPSTKVSICCDNCGINDRFFIRKKIHSSQPMIKWDWKQELKRLFRQSG</sequence>
<feature type="domain" description="Helicase C-terminal" evidence="10">
    <location>
        <begin position="217"/>
        <end position="366"/>
    </location>
</feature>
<evidence type="ECO:0000256" key="2">
    <source>
        <dbReference type="ARBA" id="ARBA00022801"/>
    </source>
</evidence>
<organism evidence="12 13">
    <name type="scientific">Aeribacillus pallidus</name>
    <dbReference type="NCBI Taxonomy" id="33936"/>
    <lineage>
        <taxon>Bacteria</taxon>
        <taxon>Bacillati</taxon>
        <taxon>Bacillota</taxon>
        <taxon>Bacilli</taxon>
        <taxon>Bacillales</taxon>
        <taxon>Bacillaceae</taxon>
        <taxon>Aeribacillus</taxon>
    </lineage>
</organism>
<dbReference type="SMART" id="SM00490">
    <property type="entry name" value="HELICc"/>
    <property type="match status" value="1"/>
</dbReference>
<evidence type="ECO:0000313" key="13">
    <source>
        <dbReference type="Proteomes" id="UP000076476"/>
    </source>
</evidence>
<dbReference type="SUPFAM" id="SSF52540">
    <property type="entry name" value="P-loop containing nucleoside triphosphate hydrolases"/>
    <property type="match status" value="1"/>
</dbReference>
<evidence type="ECO:0000259" key="8">
    <source>
        <dbReference type="PROSITE" id="PS50206"/>
    </source>
</evidence>
<evidence type="ECO:0000256" key="7">
    <source>
        <dbReference type="ARBA" id="ARBA00044550"/>
    </source>
</evidence>
<keyword evidence="2" id="KW-0378">Hydrolase</keyword>
<dbReference type="InterPro" id="IPR004589">
    <property type="entry name" value="DNA_helicase_ATP-dep_RecQ"/>
</dbReference>
<dbReference type="GO" id="GO:0003677">
    <property type="term" value="F:DNA binding"/>
    <property type="evidence" value="ECO:0007669"/>
    <property type="project" value="UniProtKB-KW"/>
</dbReference>
<evidence type="ECO:0000313" key="14">
    <source>
        <dbReference type="Proteomes" id="UP000214606"/>
    </source>
</evidence>
<keyword evidence="1" id="KW-0547">Nucleotide-binding</keyword>
<reference evidence="12 13" key="1">
    <citation type="submission" date="2016-04" db="EMBL/GenBank/DDBJ databases">
        <title>Draft genome sequence of Aeribacillus pallidus 8m3 from petroleum reservoir.</title>
        <authorList>
            <person name="Poltaraus A.B."/>
            <person name="Nazina T.N."/>
            <person name="Tourova T.P."/>
            <person name="Malakho S.M."/>
            <person name="Korshunova A.V."/>
            <person name="Sokolova D.S."/>
        </authorList>
    </citation>
    <scope>NUCLEOTIDE SEQUENCE [LARGE SCALE GENOMIC DNA]</scope>
    <source>
        <strain evidence="12 13">8m3</strain>
    </source>
</reference>
<accession>A0A161Y2M6</accession>
<dbReference type="FunFam" id="3.40.50.300:FF:001363">
    <property type="entry name" value="ATP-dependent DNA helicase RecQ"/>
    <property type="match status" value="1"/>
</dbReference>
<dbReference type="PANTHER" id="PTHR13710">
    <property type="entry name" value="DNA HELICASE RECQ FAMILY MEMBER"/>
    <property type="match status" value="1"/>
</dbReference>
<dbReference type="EMBL" id="LWBR01000035">
    <property type="protein sequence ID" value="KZN95882.1"/>
    <property type="molecule type" value="Genomic_DNA"/>
</dbReference>
<evidence type="ECO:0000313" key="12">
    <source>
        <dbReference type="EMBL" id="KZN95882.1"/>
    </source>
</evidence>
<dbReference type="GO" id="GO:0030894">
    <property type="term" value="C:replisome"/>
    <property type="evidence" value="ECO:0007669"/>
    <property type="project" value="TreeGrafter"/>
</dbReference>
<dbReference type="InterPro" id="IPR001763">
    <property type="entry name" value="Rhodanese-like_dom"/>
</dbReference>
<dbReference type="Proteomes" id="UP000214606">
    <property type="component" value="Chromosome"/>
</dbReference>
<dbReference type="GO" id="GO:0043138">
    <property type="term" value="F:3'-5' DNA helicase activity"/>
    <property type="evidence" value="ECO:0007669"/>
    <property type="project" value="TreeGrafter"/>
</dbReference>
<evidence type="ECO:0000259" key="10">
    <source>
        <dbReference type="PROSITE" id="PS51194"/>
    </source>
</evidence>
<dbReference type="InterPro" id="IPR032284">
    <property type="entry name" value="RecQ_Zn-bd"/>
</dbReference>
<name>A0A161Y2M6_9BACI</name>
<dbReference type="SMART" id="SM00487">
    <property type="entry name" value="DEXDc"/>
    <property type="match status" value="1"/>
</dbReference>
<evidence type="ECO:0000313" key="11">
    <source>
        <dbReference type="EMBL" id="ASS91771.1"/>
    </source>
</evidence>
<dbReference type="GO" id="GO:0006310">
    <property type="term" value="P:DNA recombination"/>
    <property type="evidence" value="ECO:0007669"/>
    <property type="project" value="InterPro"/>
</dbReference>
<dbReference type="CDD" id="cd17920">
    <property type="entry name" value="DEXHc_RecQ"/>
    <property type="match status" value="1"/>
</dbReference>
<keyword evidence="13" id="KW-1185">Reference proteome</keyword>
<reference evidence="11 14" key="2">
    <citation type="submission" date="2016-10" db="EMBL/GenBank/DDBJ databases">
        <title>The whole genome sequencing and assembly of Aeribacillus pallidus KCTC3564 strain.</title>
        <authorList>
            <person name="Lee Y.-J."/>
            <person name="Park M.-K."/>
            <person name="Yi H."/>
            <person name="Bahn Y.-S."/>
            <person name="Kim J.F."/>
            <person name="Lee D.-W."/>
        </authorList>
    </citation>
    <scope>NUCLEOTIDE SEQUENCE [LARGE SCALE GENOMIC DNA]</scope>
    <source>
        <strain evidence="11 14">KCTC3564</strain>
    </source>
</reference>
<keyword evidence="4" id="KW-0067">ATP-binding</keyword>
<dbReference type="STRING" id="33936.AZI98_12495"/>
<dbReference type="PANTHER" id="PTHR13710:SF84">
    <property type="entry name" value="ATP-DEPENDENT DNA HELICASE RECS-RELATED"/>
    <property type="match status" value="1"/>
</dbReference>
<evidence type="ECO:0000256" key="6">
    <source>
        <dbReference type="ARBA" id="ARBA00044535"/>
    </source>
</evidence>
<gene>
    <name evidence="11" type="ORF">AP3564_17345</name>
    <name evidence="12" type="ORF">AZI98_12495</name>
</gene>
<feature type="domain" description="Rhodanese" evidence="8">
    <location>
        <begin position="213"/>
        <end position="275"/>
    </location>
</feature>
<proteinExistence type="predicted"/>
<dbReference type="Pfam" id="PF00270">
    <property type="entry name" value="DEAD"/>
    <property type="match status" value="1"/>
</dbReference>
<dbReference type="GO" id="GO:0016787">
    <property type="term" value="F:hydrolase activity"/>
    <property type="evidence" value="ECO:0007669"/>
    <property type="project" value="UniProtKB-KW"/>
</dbReference>
<evidence type="ECO:0000259" key="9">
    <source>
        <dbReference type="PROSITE" id="PS51192"/>
    </source>
</evidence>
<dbReference type="PROSITE" id="PS50206">
    <property type="entry name" value="RHODANESE_3"/>
    <property type="match status" value="1"/>
</dbReference>
<dbReference type="InterPro" id="IPR001650">
    <property type="entry name" value="Helicase_C-like"/>
</dbReference>
<dbReference type="Gene3D" id="3.40.50.300">
    <property type="entry name" value="P-loop containing nucleotide triphosphate hydrolases"/>
    <property type="match status" value="2"/>
</dbReference>
<dbReference type="KEGG" id="apak:AP3564_17345"/>
<accession>A0A164B450</accession>
<dbReference type="NCBIfam" id="TIGR00614">
    <property type="entry name" value="recQ_fam"/>
    <property type="match status" value="1"/>
</dbReference>
<dbReference type="InterPro" id="IPR011545">
    <property type="entry name" value="DEAD/DEAH_box_helicase_dom"/>
</dbReference>
<keyword evidence="3 12" id="KW-0347">Helicase</keyword>
<dbReference type="PROSITE" id="PS00690">
    <property type="entry name" value="DEAH_ATP_HELICASE"/>
    <property type="match status" value="1"/>
</dbReference>
<dbReference type="Pfam" id="PF16124">
    <property type="entry name" value="RecQ_Zn_bind"/>
    <property type="match status" value="1"/>
</dbReference>
<evidence type="ECO:0000256" key="5">
    <source>
        <dbReference type="ARBA" id="ARBA00023125"/>
    </source>
</evidence>
<evidence type="ECO:0000256" key="3">
    <source>
        <dbReference type="ARBA" id="ARBA00022806"/>
    </source>
</evidence>
<dbReference type="OrthoDB" id="9763310at2"/>
<evidence type="ECO:0000256" key="4">
    <source>
        <dbReference type="ARBA" id="ARBA00022840"/>
    </source>
</evidence>
<evidence type="ECO:0000256" key="1">
    <source>
        <dbReference type="ARBA" id="ARBA00022741"/>
    </source>
</evidence>
<dbReference type="AlphaFoldDB" id="A0A161Y2M6"/>
<feature type="domain" description="Helicase ATP-binding" evidence="9">
    <location>
        <begin position="26"/>
        <end position="193"/>
    </location>
</feature>